<dbReference type="SUPFAM" id="SSF54534">
    <property type="entry name" value="FKBP-like"/>
    <property type="match status" value="2"/>
</dbReference>
<evidence type="ECO:0000313" key="15">
    <source>
        <dbReference type="Proteomes" id="UP000183832"/>
    </source>
</evidence>
<dbReference type="InterPro" id="IPR046357">
    <property type="entry name" value="PPIase_dom_sf"/>
</dbReference>
<dbReference type="FunFam" id="3.10.50.40:FF:000006">
    <property type="entry name" value="Peptidyl-prolyl cis-trans isomerase"/>
    <property type="match status" value="1"/>
</dbReference>
<evidence type="ECO:0000256" key="1">
    <source>
        <dbReference type="ARBA" id="ARBA00000971"/>
    </source>
</evidence>
<evidence type="ECO:0000256" key="8">
    <source>
        <dbReference type="ARBA" id="ARBA00022803"/>
    </source>
</evidence>
<dbReference type="AlphaFoldDB" id="A0A1J1ILC7"/>
<keyword evidence="5" id="KW-0964">Secreted</keyword>
<dbReference type="InterPro" id="IPR017996">
    <property type="entry name" value="MRJP/yellow-related"/>
</dbReference>
<dbReference type="FunFam" id="2.120.10.30:FF:000045">
    <property type="entry name" value="Blast:Protein yellow"/>
    <property type="match status" value="1"/>
</dbReference>
<reference evidence="14 15" key="1">
    <citation type="submission" date="2015-04" db="EMBL/GenBank/DDBJ databases">
        <authorList>
            <person name="Syromyatnikov M.Y."/>
            <person name="Popov V.N."/>
        </authorList>
    </citation>
    <scope>NUCLEOTIDE SEQUENCE [LARGE SCALE GENOMIC DNA]</scope>
</reference>
<evidence type="ECO:0000313" key="14">
    <source>
        <dbReference type="EMBL" id="CRL01045.1"/>
    </source>
</evidence>
<protein>
    <recommendedName>
        <fullName evidence="4 11">peptidylprolyl isomerase</fullName>
        <ecNumber evidence="4 11">5.2.1.8</ecNumber>
    </recommendedName>
</protein>
<dbReference type="Gene3D" id="3.10.50.40">
    <property type="match status" value="2"/>
</dbReference>
<evidence type="ECO:0000256" key="7">
    <source>
        <dbReference type="ARBA" id="ARBA00022737"/>
    </source>
</evidence>
<evidence type="ECO:0000256" key="3">
    <source>
        <dbReference type="ARBA" id="ARBA00009127"/>
    </source>
</evidence>
<dbReference type="Proteomes" id="UP000183832">
    <property type="component" value="Unassembled WGS sequence"/>
</dbReference>
<evidence type="ECO:0000256" key="12">
    <source>
        <dbReference type="PROSITE-ProRule" id="PRU00339"/>
    </source>
</evidence>
<dbReference type="STRING" id="568069.A0A1J1ILC7"/>
<dbReference type="GO" id="GO:0003755">
    <property type="term" value="F:peptidyl-prolyl cis-trans isomerase activity"/>
    <property type="evidence" value="ECO:0007669"/>
    <property type="project" value="UniProtKB-KW"/>
</dbReference>
<dbReference type="SUPFAM" id="SSF48452">
    <property type="entry name" value="TPR-like"/>
    <property type="match status" value="1"/>
</dbReference>
<evidence type="ECO:0000256" key="9">
    <source>
        <dbReference type="ARBA" id="ARBA00023110"/>
    </source>
</evidence>
<evidence type="ECO:0000256" key="4">
    <source>
        <dbReference type="ARBA" id="ARBA00013194"/>
    </source>
</evidence>
<keyword evidence="7" id="KW-0677">Repeat</keyword>
<keyword evidence="9 11" id="KW-0697">Rotamase</keyword>
<comment type="subcellular location">
    <subcellularLocation>
        <location evidence="2">Secreted</location>
    </subcellularLocation>
</comment>
<feature type="repeat" description="TPR" evidence="12">
    <location>
        <begin position="330"/>
        <end position="363"/>
    </location>
</feature>
<comment type="catalytic activity">
    <reaction evidence="1 11">
        <text>[protein]-peptidylproline (omega=180) = [protein]-peptidylproline (omega=0)</text>
        <dbReference type="Rhea" id="RHEA:16237"/>
        <dbReference type="Rhea" id="RHEA-COMP:10747"/>
        <dbReference type="Rhea" id="RHEA-COMP:10748"/>
        <dbReference type="ChEBI" id="CHEBI:83833"/>
        <dbReference type="ChEBI" id="CHEBI:83834"/>
        <dbReference type="EC" id="5.2.1.8"/>
    </reaction>
</comment>
<dbReference type="InterPro" id="IPR011042">
    <property type="entry name" value="6-blade_b-propeller_TolB-like"/>
</dbReference>
<evidence type="ECO:0000256" key="11">
    <source>
        <dbReference type="PROSITE-ProRule" id="PRU00277"/>
    </source>
</evidence>
<gene>
    <name evidence="14" type="ORF">CLUMA_CG014413</name>
</gene>
<feature type="domain" description="PPIase FKBP-type" evidence="13">
    <location>
        <begin position="147"/>
        <end position="233"/>
    </location>
</feature>
<accession>A0A1J1ILC7</accession>
<name>A0A1J1ILC7_9DIPT</name>
<proteinExistence type="inferred from homology"/>
<comment type="similarity">
    <text evidence="3">Belongs to the major royal jelly protein family.</text>
</comment>
<dbReference type="OrthoDB" id="433738at2759"/>
<dbReference type="Pfam" id="PF00254">
    <property type="entry name" value="FKBP_C"/>
    <property type="match status" value="2"/>
</dbReference>
<evidence type="ECO:0000256" key="6">
    <source>
        <dbReference type="ARBA" id="ARBA00022729"/>
    </source>
</evidence>
<dbReference type="SMART" id="SM00028">
    <property type="entry name" value="TPR"/>
    <property type="match status" value="3"/>
</dbReference>
<keyword evidence="6" id="KW-0732">Signal</keyword>
<dbReference type="PROSITE" id="PS50059">
    <property type="entry name" value="FKBP_PPIASE"/>
    <property type="match status" value="2"/>
</dbReference>
<dbReference type="PROSITE" id="PS50005">
    <property type="entry name" value="TPR"/>
    <property type="match status" value="1"/>
</dbReference>
<dbReference type="SUPFAM" id="SSF101898">
    <property type="entry name" value="NHL repeat"/>
    <property type="match status" value="1"/>
</dbReference>
<evidence type="ECO:0000256" key="5">
    <source>
        <dbReference type="ARBA" id="ARBA00022525"/>
    </source>
</evidence>
<keyword evidence="10 11" id="KW-0413">Isomerase</keyword>
<organism evidence="14 15">
    <name type="scientific">Clunio marinus</name>
    <dbReference type="NCBI Taxonomy" id="568069"/>
    <lineage>
        <taxon>Eukaryota</taxon>
        <taxon>Metazoa</taxon>
        <taxon>Ecdysozoa</taxon>
        <taxon>Arthropoda</taxon>
        <taxon>Hexapoda</taxon>
        <taxon>Insecta</taxon>
        <taxon>Pterygota</taxon>
        <taxon>Neoptera</taxon>
        <taxon>Endopterygota</taxon>
        <taxon>Diptera</taxon>
        <taxon>Nematocera</taxon>
        <taxon>Chironomoidea</taxon>
        <taxon>Chironomidae</taxon>
        <taxon>Clunio</taxon>
    </lineage>
</organism>
<dbReference type="PRINTS" id="PR01366">
    <property type="entry name" value="ROYALJELLY"/>
</dbReference>
<dbReference type="EC" id="5.2.1.8" evidence="4 11"/>
<dbReference type="InterPro" id="IPR019734">
    <property type="entry name" value="TPR_rpt"/>
</dbReference>
<feature type="domain" description="PPIase FKBP-type" evidence="13">
    <location>
        <begin position="30"/>
        <end position="118"/>
    </location>
</feature>
<sequence>MTSEIDLSGDGGVLKNILKEGEGLETPCDGCTVSLHYTGTLVDGTKFDSSLDRNEPFEFGIGKGQVIKAFDLGVSSMRKGEKCVITCAPNYAYGVTGSPPTIPPNATLKFELEMLGWKGQDLSKNGDGGIERFIVVKSDKKKTPNDGAFVKCHIIGRFEDKIFEDRDIEFNIGEGEEFGVIDGVETALEKMCQGETSRLIIKPKYAFGSDGNEQFKVPPNSTVEYTVTLNDFEKAVESWKLDKDESLEQAKLFKEKGTNYFKQDKFKMALKFYEKSHSFLSNCDTSVDGEAKTLSLSVYLNKSLCHQKLNDLDEVRHACDEALNLDSKNIKALYRRGQAHLTLGEVEKALFDFDRVHELEPENKAAINQITICKQRIKKYHEEEKARYKNMFSRFAAVDGTKERIQALHAPDVMSNTKFGEWRAEERDHPATTFEKENPDILMCQNEFTEVLKNISNVWENRFIGSTTVKLKNLILNNSEMVQQLKTESSSGFASTWGQFNSPGINQVLNGGNRSISGGLGTNIFETMFQWNIMEFAYPTERLRSQALSSRQYIPRNIAPLGIAATHNRVFISTPRWNDGIPASLSKIDLPAYSQSPALQPYPSWNHHSPTTNPDCSKLLSVYRLTIDECGRLFVIDSGIVNALTNLQQLCPPKIVAFDLATDQQVLLYEFPPDQVLQGSLHTNIVVDVRNGQCNRGFVYVMDVWRNGIVVYDIQQGTSWRTMHHFYNSDPFSSDYNYKGINFQWTDGVFGASLSPLNKPDEDRILYFHPMSSNYEFAVRTSVLQNQTAWTTRTALSQAFIPLGMRGQNGQSSTTAMAPTGVLFAAQIQLEGVSCWDTRKPYNLNNIQMIQRDSDLLGFVNDLKLDTDRESIWAVSNNLPTFIYGNLDYSQINFRLLRANVLQAITNTICDPQVNANLAPVI</sequence>
<dbReference type="Gene3D" id="2.120.10.30">
    <property type="entry name" value="TolB, C-terminal domain"/>
    <property type="match status" value="1"/>
</dbReference>
<dbReference type="Pfam" id="PF03022">
    <property type="entry name" value="MRJP"/>
    <property type="match status" value="1"/>
</dbReference>
<keyword evidence="15" id="KW-1185">Reference proteome</keyword>
<dbReference type="InterPro" id="IPR013105">
    <property type="entry name" value="TPR_2"/>
</dbReference>
<dbReference type="FunFam" id="3.10.50.40:FF:000013">
    <property type="entry name" value="Peptidylprolyl isomerase"/>
    <property type="match status" value="1"/>
</dbReference>
<evidence type="ECO:0000256" key="10">
    <source>
        <dbReference type="ARBA" id="ARBA00023235"/>
    </source>
</evidence>
<dbReference type="GO" id="GO:0005576">
    <property type="term" value="C:extracellular region"/>
    <property type="evidence" value="ECO:0007669"/>
    <property type="project" value="UniProtKB-SubCell"/>
</dbReference>
<dbReference type="InterPro" id="IPR001179">
    <property type="entry name" value="PPIase_FKBP_dom"/>
</dbReference>
<evidence type="ECO:0000259" key="13">
    <source>
        <dbReference type="PROSITE" id="PS50059"/>
    </source>
</evidence>
<dbReference type="PANTHER" id="PTHR10009:SF13">
    <property type="entry name" value="DOPAMINECHROME TAUTOMERASE"/>
    <property type="match status" value="1"/>
</dbReference>
<dbReference type="Gene3D" id="1.25.40.10">
    <property type="entry name" value="Tetratricopeptide repeat domain"/>
    <property type="match status" value="1"/>
</dbReference>
<keyword evidence="8 12" id="KW-0802">TPR repeat</keyword>
<dbReference type="InterPro" id="IPR011990">
    <property type="entry name" value="TPR-like_helical_dom_sf"/>
</dbReference>
<dbReference type="Pfam" id="PF07719">
    <property type="entry name" value="TPR_2"/>
    <property type="match status" value="1"/>
</dbReference>
<dbReference type="PANTHER" id="PTHR10009">
    <property type="entry name" value="PROTEIN YELLOW-RELATED"/>
    <property type="match status" value="1"/>
</dbReference>
<dbReference type="EMBL" id="CVRI01000055">
    <property type="protein sequence ID" value="CRL01045.1"/>
    <property type="molecule type" value="Genomic_DNA"/>
</dbReference>
<dbReference type="FunFam" id="1.25.40.10:FF:000008">
    <property type="entry name" value="Peptidylprolyl isomerase"/>
    <property type="match status" value="1"/>
</dbReference>
<evidence type="ECO:0000256" key="2">
    <source>
        <dbReference type="ARBA" id="ARBA00004613"/>
    </source>
</evidence>